<keyword evidence="5" id="KW-0547">Nucleotide-binding</keyword>
<comment type="caution">
    <text evidence="12">The sequence shown here is derived from an EMBL/GenBank/DDBJ whole genome shotgun (WGS) entry which is preliminary data.</text>
</comment>
<proteinExistence type="predicted"/>
<dbReference type="PANTHER" id="PTHR24421:SF10">
    <property type="entry name" value="NITRATE_NITRITE SENSOR PROTEIN NARQ"/>
    <property type="match status" value="1"/>
</dbReference>
<dbReference type="InterPro" id="IPR036890">
    <property type="entry name" value="HATPase_C_sf"/>
</dbReference>
<dbReference type="Pfam" id="PF02518">
    <property type="entry name" value="HATPase_c"/>
    <property type="match status" value="1"/>
</dbReference>
<feature type="compositionally biased region" description="Basic and acidic residues" evidence="9">
    <location>
        <begin position="1"/>
        <end position="17"/>
    </location>
</feature>
<name>A0ABV0AX96_9ACTN</name>
<feature type="region of interest" description="Disordered" evidence="9">
    <location>
        <begin position="1"/>
        <end position="39"/>
    </location>
</feature>
<dbReference type="EC" id="2.7.13.3" evidence="2"/>
<organism evidence="12 13">
    <name type="scientific">Microbispora maris</name>
    <dbReference type="NCBI Taxonomy" id="3144104"/>
    <lineage>
        <taxon>Bacteria</taxon>
        <taxon>Bacillati</taxon>
        <taxon>Actinomycetota</taxon>
        <taxon>Actinomycetes</taxon>
        <taxon>Streptosporangiales</taxon>
        <taxon>Streptosporangiaceae</taxon>
        <taxon>Microbispora</taxon>
    </lineage>
</organism>
<dbReference type="Gene3D" id="1.20.5.1930">
    <property type="match status" value="1"/>
</dbReference>
<dbReference type="EMBL" id="JBDJAW010000022">
    <property type="protein sequence ID" value="MEN3538320.1"/>
    <property type="molecule type" value="Genomic_DNA"/>
</dbReference>
<keyword evidence="8" id="KW-0902">Two-component regulatory system</keyword>
<evidence type="ECO:0000256" key="6">
    <source>
        <dbReference type="ARBA" id="ARBA00022777"/>
    </source>
</evidence>
<dbReference type="Proteomes" id="UP001447516">
    <property type="component" value="Unassembled WGS sequence"/>
</dbReference>
<comment type="catalytic activity">
    <reaction evidence="1">
        <text>ATP + protein L-histidine = ADP + protein N-phospho-L-histidine.</text>
        <dbReference type="EC" id="2.7.13.3"/>
    </reaction>
</comment>
<evidence type="ECO:0000256" key="9">
    <source>
        <dbReference type="SAM" id="MobiDB-lite"/>
    </source>
</evidence>
<evidence type="ECO:0000259" key="11">
    <source>
        <dbReference type="Pfam" id="PF07730"/>
    </source>
</evidence>
<reference evidence="12 13" key="1">
    <citation type="submission" date="2024-05" db="EMBL/GenBank/DDBJ databases">
        <title>Microbispora sp.ZYX-F-249.</title>
        <authorList>
            <person name="Xie H."/>
        </authorList>
    </citation>
    <scope>NUCLEOTIDE SEQUENCE [LARGE SCALE GENOMIC DNA]</scope>
    <source>
        <strain evidence="12 13">ZYX-F-249</strain>
    </source>
</reference>
<dbReference type="CDD" id="cd16917">
    <property type="entry name" value="HATPase_UhpB-NarQ-NarX-like"/>
    <property type="match status" value="1"/>
</dbReference>
<dbReference type="InterPro" id="IPR011712">
    <property type="entry name" value="Sig_transdc_His_kin_sub3_dim/P"/>
</dbReference>
<evidence type="ECO:0000256" key="3">
    <source>
        <dbReference type="ARBA" id="ARBA00022553"/>
    </source>
</evidence>
<dbReference type="RefSeq" id="WP_346228267.1">
    <property type="nucleotide sequence ID" value="NZ_JBDJAW010000022.1"/>
</dbReference>
<keyword evidence="4" id="KW-0808">Transferase</keyword>
<evidence type="ECO:0000313" key="12">
    <source>
        <dbReference type="EMBL" id="MEN3538320.1"/>
    </source>
</evidence>
<gene>
    <name evidence="12" type="ORF">AAH991_24630</name>
</gene>
<feature type="domain" description="Histidine kinase/HSP90-like ATPase" evidence="10">
    <location>
        <begin position="350"/>
        <end position="441"/>
    </location>
</feature>
<dbReference type="Gene3D" id="3.30.565.10">
    <property type="entry name" value="Histidine kinase-like ATPase, C-terminal domain"/>
    <property type="match status" value="1"/>
</dbReference>
<feature type="compositionally biased region" description="Basic and acidic residues" evidence="9">
    <location>
        <begin position="447"/>
        <end position="465"/>
    </location>
</feature>
<dbReference type="PANTHER" id="PTHR24421">
    <property type="entry name" value="NITRATE/NITRITE SENSOR PROTEIN NARX-RELATED"/>
    <property type="match status" value="1"/>
</dbReference>
<evidence type="ECO:0000256" key="8">
    <source>
        <dbReference type="ARBA" id="ARBA00023012"/>
    </source>
</evidence>
<keyword evidence="13" id="KW-1185">Reference proteome</keyword>
<evidence type="ECO:0000256" key="1">
    <source>
        <dbReference type="ARBA" id="ARBA00000085"/>
    </source>
</evidence>
<evidence type="ECO:0000256" key="2">
    <source>
        <dbReference type="ARBA" id="ARBA00012438"/>
    </source>
</evidence>
<evidence type="ECO:0000256" key="4">
    <source>
        <dbReference type="ARBA" id="ARBA00022679"/>
    </source>
</evidence>
<feature type="region of interest" description="Disordered" evidence="9">
    <location>
        <begin position="444"/>
        <end position="465"/>
    </location>
</feature>
<dbReference type="SUPFAM" id="SSF55874">
    <property type="entry name" value="ATPase domain of HSP90 chaperone/DNA topoisomerase II/histidine kinase"/>
    <property type="match status" value="1"/>
</dbReference>
<keyword evidence="3" id="KW-0597">Phosphoprotein</keyword>
<dbReference type="InterPro" id="IPR050482">
    <property type="entry name" value="Sensor_HK_TwoCompSys"/>
</dbReference>
<protein>
    <recommendedName>
        <fullName evidence="2">histidine kinase</fullName>
        <ecNumber evidence="2">2.7.13.3</ecNumber>
    </recommendedName>
</protein>
<feature type="domain" description="Signal transduction histidine kinase subgroup 3 dimerisation and phosphoacceptor" evidence="11">
    <location>
        <begin position="238"/>
        <end position="303"/>
    </location>
</feature>
<evidence type="ECO:0000259" key="10">
    <source>
        <dbReference type="Pfam" id="PF02518"/>
    </source>
</evidence>
<dbReference type="InterPro" id="IPR003594">
    <property type="entry name" value="HATPase_dom"/>
</dbReference>
<evidence type="ECO:0000256" key="5">
    <source>
        <dbReference type="ARBA" id="ARBA00022741"/>
    </source>
</evidence>
<dbReference type="GO" id="GO:0016301">
    <property type="term" value="F:kinase activity"/>
    <property type="evidence" value="ECO:0007669"/>
    <property type="project" value="UniProtKB-KW"/>
</dbReference>
<accession>A0ABV0AX96</accession>
<evidence type="ECO:0000313" key="13">
    <source>
        <dbReference type="Proteomes" id="UP001447516"/>
    </source>
</evidence>
<keyword evidence="6 12" id="KW-0418">Kinase</keyword>
<dbReference type="Pfam" id="PF07730">
    <property type="entry name" value="HisKA_3"/>
    <property type="match status" value="1"/>
</dbReference>
<evidence type="ECO:0000256" key="7">
    <source>
        <dbReference type="ARBA" id="ARBA00022840"/>
    </source>
</evidence>
<sequence length="465" mass="49158">MSRIEIVKEARPEERAGGSRGRRMTTGASERPHGERGSGLAGALRALRADLLTLAPQPLPPLRRPRPFRRLPHVAIVVVAALLASAAQDTPALPFAIAHAAVLVVALRWPLPAWWLSTAFLACTVTSTYSPAHSGESWPWTVHAGVLFLVALRNRPRVAAETLLLGVPLAWGMGSVAGDTTIWLDVTFPSFVVEVLPVFAAAVLAGAAVRARRVARERLAEQETAVIRERERRTLLEERARIARELHDVVAHHMSVISVQADAAPYRVPDPPQELVASFAVIRQNALEALTELRRVLGVLRAESAPDPAAPGAPQPTLDDLGDLVTNVRAAGLRVETDVRGTPGALSPGVELSAFRIAQEALSNALRHAPGARVHVEIAHTATALRLTVRNGPGRHAPAPSPGAGHGLLGMRERAAMLGGDLAAGPVPGGGYEVTAVLPLSASAADPADHSDTADHADTGREVHP</sequence>
<keyword evidence="7" id="KW-0067">ATP-binding</keyword>